<dbReference type="GeneID" id="105904589"/>
<reference evidence="5" key="1">
    <citation type="submission" date="2025-08" db="UniProtKB">
        <authorList>
            <consortium name="RefSeq"/>
        </authorList>
    </citation>
    <scope>IDENTIFICATION</scope>
</reference>
<evidence type="ECO:0000256" key="3">
    <source>
        <dbReference type="SAM" id="MobiDB-lite"/>
    </source>
</evidence>
<dbReference type="GO" id="GO:0051373">
    <property type="term" value="F:FATZ binding"/>
    <property type="evidence" value="ECO:0007669"/>
    <property type="project" value="TreeGrafter"/>
</dbReference>
<dbReference type="RefSeq" id="XP_042564306.1">
    <property type="nucleotide sequence ID" value="XM_042708372.1"/>
</dbReference>
<dbReference type="AlphaFoldDB" id="A0A8M1KJR0"/>
<dbReference type="Pfam" id="PF05556">
    <property type="entry name" value="Calsarcin"/>
    <property type="match status" value="1"/>
</dbReference>
<feature type="compositionally biased region" description="Polar residues" evidence="3">
    <location>
        <begin position="95"/>
        <end position="107"/>
    </location>
</feature>
<organism evidence="4 5">
    <name type="scientific">Clupea harengus</name>
    <name type="common">Atlantic herring</name>
    <dbReference type="NCBI Taxonomy" id="7950"/>
    <lineage>
        <taxon>Eukaryota</taxon>
        <taxon>Metazoa</taxon>
        <taxon>Chordata</taxon>
        <taxon>Craniata</taxon>
        <taxon>Vertebrata</taxon>
        <taxon>Euteleostomi</taxon>
        <taxon>Actinopterygii</taxon>
        <taxon>Neopterygii</taxon>
        <taxon>Teleostei</taxon>
        <taxon>Clupei</taxon>
        <taxon>Clupeiformes</taxon>
        <taxon>Clupeoidei</taxon>
        <taxon>Clupeidae</taxon>
        <taxon>Clupea</taxon>
    </lineage>
</organism>
<dbReference type="GO" id="GO:0015629">
    <property type="term" value="C:actin cytoskeleton"/>
    <property type="evidence" value="ECO:0007669"/>
    <property type="project" value="TreeGrafter"/>
</dbReference>
<dbReference type="Proteomes" id="UP000515152">
    <property type="component" value="Chromosome 8"/>
</dbReference>
<feature type="region of interest" description="Disordered" evidence="3">
    <location>
        <begin position="72"/>
        <end position="107"/>
    </location>
</feature>
<comment type="similarity">
    <text evidence="1">Belongs to the myozenin family.</text>
</comment>
<evidence type="ECO:0000313" key="5">
    <source>
        <dbReference type="RefSeq" id="XP_042564306.1"/>
    </source>
</evidence>
<evidence type="ECO:0000313" key="4">
    <source>
        <dbReference type="Proteomes" id="UP000515152"/>
    </source>
</evidence>
<dbReference type="PANTHER" id="PTHR15941">
    <property type="entry name" value="MYOZENIN"/>
    <property type="match status" value="1"/>
</dbReference>
<protein>
    <submittedName>
        <fullName evidence="5">Myozenin-2</fullName>
    </submittedName>
</protein>
<dbReference type="OrthoDB" id="9887337at2759"/>
<dbReference type="InterPro" id="IPR008438">
    <property type="entry name" value="MYOZ"/>
</dbReference>
<dbReference type="GO" id="GO:0030018">
    <property type="term" value="C:Z disc"/>
    <property type="evidence" value="ECO:0007669"/>
    <property type="project" value="InterPro"/>
</dbReference>
<dbReference type="PANTHER" id="PTHR15941:SF16">
    <property type="entry name" value="MYOZENIN 3A-RELATED"/>
    <property type="match status" value="1"/>
</dbReference>
<dbReference type="GO" id="GO:0031433">
    <property type="term" value="F:telethonin binding"/>
    <property type="evidence" value="ECO:0007669"/>
    <property type="project" value="TreeGrafter"/>
</dbReference>
<dbReference type="KEGG" id="char:105904589"/>
<proteinExistence type="inferred from homology"/>
<gene>
    <name evidence="5" type="primary">LOC105904589</name>
</gene>
<name>A0A8M1KJR0_CLUHA</name>
<keyword evidence="2" id="KW-0597">Phosphoprotein</keyword>
<evidence type="ECO:0000256" key="2">
    <source>
        <dbReference type="ARBA" id="ARBA00022553"/>
    </source>
</evidence>
<accession>A0A8M1KJR0</accession>
<dbReference type="GO" id="GO:0003779">
    <property type="term" value="F:actin binding"/>
    <property type="evidence" value="ECO:0007669"/>
    <property type="project" value="TreeGrafter"/>
</dbReference>
<evidence type="ECO:0000256" key="1">
    <source>
        <dbReference type="ARBA" id="ARBA00009126"/>
    </source>
</evidence>
<keyword evidence="4" id="KW-1185">Reference proteome</keyword>
<sequence>MAVPYPDLERLRRQNILNASSAVQGEELDLGKKISIPQDVMMEELKLMSNRGSRMFHERLKRVERFTVENANTQTCSEQDGAPSKTGPYGDKENCSSQIGTTQPGKDSLVSTLKQTVARKGNPSVLAPGYSGPLTEVPHERFNVTIIPKSYCSPWRQERRDCDTVVASISANLPEPPFKLTPANYKCFNRLVCHSSSHRPTTNASTG</sequence>